<name>A0A3S4ZCD6_9NEIS</name>
<dbReference type="InterPro" id="IPR025485">
    <property type="entry name" value="DUF4377"/>
</dbReference>
<feature type="signal peptide" evidence="1">
    <location>
        <begin position="1"/>
        <end position="25"/>
    </location>
</feature>
<feature type="chain" id="PRO_5018591389" description="DUF4377 domain-containing protein" evidence="1">
    <location>
        <begin position="26"/>
        <end position="118"/>
    </location>
</feature>
<feature type="domain" description="DUF4377" evidence="2">
    <location>
        <begin position="29"/>
        <end position="109"/>
    </location>
</feature>
<dbReference type="AlphaFoldDB" id="A0A3S4ZCD6"/>
<dbReference type="RefSeq" id="WP_126304715.1">
    <property type="nucleotide sequence ID" value="NZ_LR134516.1"/>
</dbReference>
<keyword evidence="1" id="KW-0732">Signal</keyword>
<sequence length="118" mass="13227">MNIFHKLTCLLTVAAGACTVSPASSDIYWVSGTKAECSAGAGKMMCLRVSKHPDLQQADWQYFYAPIKGFVFEEGILKKIEVRKTELVPETVPADASSIRYTLVRELEKRPDNPELYR</sequence>
<proteinExistence type="predicted"/>
<reference evidence="3 4" key="1">
    <citation type="submission" date="2018-12" db="EMBL/GenBank/DDBJ databases">
        <authorList>
            <consortium name="Pathogen Informatics"/>
        </authorList>
    </citation>
    <scope>NUCLEOTIDE SEQUENCE [LARGE SCALE GENOMIC DNA]</scope>
    <source>
        <strain evidence="3 4">NCTC12227</strain>
    </source>
</reference>
<evidence type="ECO:0000313" key="3">
    <source>
        <dbReference type="EMBL" id="VEJ21419.1"/>
    </source>
</evidence>
<evidence type="ECO:0000313" key="4">
    <source>
        <dbReference type="Proteomes" id="UP000268229"/>
    </source>
</evidence>
<dbReference type="Proteomes" id="UP000268229">
    <property type="component" value="Chromosome"/>
</dbReference>
<accession>A0A3S4ZCD6</accession>
<evidence type="ECO:0000259" key="2">
    <source>
        <dbReference type="Pfam" id="PF14302"/>
    </source>
</evidence>
<evidence type="ECO:0000256" key="1">
    <source>
        <dbReference type="SAM" id="SignalP"/>
    </source>
</evidence>
<dbReference type="OrthoDB" id="7871744at2"/>
<keyword evidence="4" id="KW-1185">Reference proteome</keyword>
<organism evidence="3 4">
    <name type="scientific">Neisseria animaloris</name>
    <dbReference type="NCBI Taxonomy" id="326522"/>
    <lineage>
        <taxon>Bacteria</taxon>
        <taxon>Pseudomonadati</taxon>
        <taxon>Pseudomonadota</taxon>
        <taxon>Betaproteobacteria</taxon>
        <taxon>Neisseriales</taxon>
        <taxon>Neisseriaceae</taxon>
        <taxon>Neisseria</taxon>
    </lineage>
</organism>
<dbReference type="PROSITE" id="PS51257">
    <property type="entry name" value="PROKAR_LIPOPROTEIN"/>
    <property type="match status" value="1"/>
</dbReference>
<gene>
    <name evidence="3" type="ORF">NCTC12227_01157</name>
</gene>
<dbReference type="KEGG" id="nani:NCTC12227_01157"/>
<dbReference type="Pfam" id="PF14302">
    <property type="entry name" value="DUF4377"/>
    <property type="match status" value="1"/>
</dbReference>
<dbReference type="EMBL" id="LR134516">
    <property type="protein sequence ID" value="VEJ21419.1"/>
    <property type="molecule type" value="Genomic_DNA"/>
</dbReference>
<protein>
    <recommendedName>
        <fullName evidence="2">DUF4377 domain-containing protein</fullName>
    </recommendedName>
</protein>